<dbReference type="SUPFAM" id="SSF56204">
    <property type="entry name" value="Hect, E3 ligase catalytic domain"/>
    <property type="match status" value="1"/>
</dbReference>
<evidence type="ECO:0000256" key="3">
    <source>
        <dbReference type="ARBA" id="ARBA00022679"/>
    </source>
</evidence>
<protein>
    <recommendedName>
        <fullName evidence="2">HECT-type E3 ubiquitin transferase</fullName>
        <ecNumber evidence="2">2.3.2.26</ecNumber>
    </recommendedName>
</protein>
<keyword evidence="4 5" id="KW-0833">Ubl conjugation pathway</keyword>
<evidence type="ECO:0000256" key="2">
    <source>
        <dbReference type="ARBA" id="ARBA00012485"/>
    </source>
</evidence>
<proteinExistence type="predicted"/>
<comment type="catalytic activity">
    <reaction evidence="1">
        <text>S-ubiquitinyl-[E2 ubiquitin-conjugating enzyme]-L-cysteine + [acceptor protein]-L-lysine = [E2 ubiquitin-conjugating enzyme]-L-cysteine + N(6)-ubiquitinyl-[acceptor protein]-L-lysine.</text>
        <dbReference type="EC" id="2.3.2.26"/>
    </reaction>
</comment>
<dbReference type="GO" id="GO:0061630">
    <property type="term" value="F:ubiquitin protein ligase activity"/>
    <property type="evidence" value="ECO:0007669"/>
    <property type="project" value="UniProtKB-EC"/>
</dbReference>
<sequence length="323" mass="35411">SFKLEELVRGGSFLNSFVFKMIWGGGVENARGGTLELFHSVHGWLMGGYERDCRRRFAPEEGGLRKDLKPSVLFQGGGKDKKRAQLLLQYRGGVIPHKNRVRGGRNMVTKEKEKLGRGGTSSASPHVTHITRGGSRMLEDGYEQLRGGSQNAMKGVIRVKWGGDLGVDEAGIDQDGGGKEFLEEIIKKVFGGGLNLFKTTSGDERLYPSGGSYIHENYLQLFELGGKMLGKAVYEGIVVDVPFASFFLSQLLGHHHSVFYSSVDELPSLDSEFYKNLTSIKRYDGDISDLGLTLSYDEDVMGQLVCHGGGPGGKTIPVTNENR</sequence>
<dbReference type="Gene3D" id="3.90.1750.10">
    <property type="entry name" value="Hect, E3 ligase catalytic domains"/>
    <property type="match status" value="1"/>
</dbReference>
<dbReference type="EMBL" id="VXAN01000045">
    <property type="protein sequence ID" value="NXK60435.1"/>
    <property type="molecule type" value="Genomic_DNA"/>
</dbReference>
<dbReference type="InterPro" id="IPR035983">
    <property type="entry name" value="Hect_E3_ubiquitin_ligase"/>
</dbReference>
<dbReference type="PROSITE" id="PS50237">
    <property type="entry name" value="HECT"/>
    <property type="match status" value="1"/>
</dbReference>
<dbReference type="InterPro" id="IPR000569">
    <property type="entry name" value="HECT_dom"/>
</dbReference>
<dbReference type="PANTHER" id="PTHR45700:SF3">
    <property type="entry name" value="UBIQUITIN-PROTEIN LIGASE E3B"/>
    <property type="match status" value="1"/>
</dbReference>
<keyword evidence="3" id="KW-0808">Transferase</keyword>
<accession>A0A7L0KU56</accession>
<dbReference type="InterPro" id="IPR044611">
    <property type="entry name" value="E3A/B/C-like"/>
</dbReference>
<evidence type="ECO:0000313" key="7">
    <source>
        <dbReference type="EMBL" id="NXK60435.1"/>
    </source>
</evidence>
<dbReference type="GO" id="GO:0006511">
    <property type="term" value="P:ubiquitin-dependent protein catabolic process"/>
    <property type="evidence" value="ECO:0007669"/>
    <property type="project" value="TreeGrafter"/>
</dbReference>
<evidence type="ECO:0000256" key="4">
    <source>
        <dbReference type="ARBA" id="ARBA00022786"/>
    </source>
</evidence>
<keyword evidence="7" id="KW-0436">Ligase</keyword>
<evidence type="ECO:0000259" key="6">
    <source>
        <dbReference type="PROSITE" id="PS50237"/>
    </source>
</evidence>
<name>A0A7L0KU56_9SYLV</name>
<comment type="caution">
    <text evidence="5">Lacks conserved residue(s) required for the propagation of feature annotation.</text>
</comment>
<dbReference type="GO" id="GO:0016874">
    <property type="term" value="F:ligase activity"/>
    <property type="evidence" value="ECO:0007669"/>
    <property type="project" value="UniProtKB-KW"/>
</dbReference>
<comment type="caution">
    <text evidence="7">The sequence shown here is derived from an EMBL/GenBank/DDBJ whole genome shotgun (WGS) entry which is preliminary data.</text>
</comment>
<dbReference type="FunFam" id="3.30.2160.10:FF:000002">
    <property type="entry name" value="Putative Ubiquitin-protein ligase E3C"/>
    <property type="match status" value="1"/>
</dbReference>
<dbReference type="Pfam" id="PF00632">
    <property type="entry name" value="HECT"/>
    <property type="match status" value="1"/>
</dbReference>
<gene>
    <name evidence="7" type="primary">Ube3b</name>
    <name evidence="7" type="ORF">SYLVIR_R07057</name>
</gene>
<dbReference type="Gene3D" id="3.30.2160.10">
    <property type="entry name" value="Hect, E3 ligase catalytic domain"/>
    <property type="match status" value="1"/>
</dbReference>
<reference evidence="7 8" key="1">
    <citation type="submission" date="2019-09" db="EMBL/GenBank/DDBJ databases">
        <title>Bird 10,000 Genomes (B10K) Project - Family phase.</title>
        <authorList>
            <person name="Zhang G."/>
        </authorList>
    </citation>
    <scope>NUCLEOTIDE SEQUENCE [LARGE SCALE GENOMIC DNA]</scope>
    <source>
        <strain evidence="7">B10K-DU-009-59</strain>
        <tissue evidence="7">Muscle</tissue>
    </source>
</reference>
<feature type="non-terminal residue" evidence="7">
    <location>
        <position position="1"/>
    </location>
</feature>
<evidence type="ECO:0000256" key="5">
    <source>
        <dbReference type="PROSITE-ProRule" id="PRU00104"/>
    </source>
</evidence>
<evidence type="ECO:0000313" key="8">
    <source>
        <dbReference type="Proteomes" id="UP000567822"/>
    </source>
</evidence>
<dbReference type="GO" id="GO:0000209">
    <property type="term" value="P:protein polyubiquitination"/>
    <property type="evidence" value="ECO:0007669"/>
    <property type="project" value="InterPro"/>
</dbReference>
<feature type="domain" description="HECT" evidence="6">
    <location>
        <begin position="149"/>
        <end position="323"/>
    </location>
</feature>
<dbReference type="AlphaFoldDB" id="A0A7L0KU56"/>
<dbReference type="EC" id="2.3.2.26" evidence="2"/>
<feature type="non-terminal residue" evidence="7">
    <location>
        <position position="323"/>
    </location>
</feature>
<keyword evidence="8" id="KW-1185">Reference proteome</keyword>
<organism evidence="7 8">
    <name type="scientific">Sylvietta virens</name>
    <name type="common">Green crombec</name>
    <dbReference type="NCBI Taxonomy" id="208069"/>
    <lineage>
        <taxon>Eukaryota</taxon>
        <taxon>Metazoa</taxon>
        <taxon>Chordata</taxon>
        <taxon>Craniata</taxon>
        <taxon>Vertebrata</taxon>
        <taxon>Euteleostomi</taxon>
        <taxon>Archelosauria</taxon>
        <taxon>Archosauria</taxon>
        <taxon>Dinosauria</taxon>
        <taxon>Saurischia</taxon>
        <taxon>Theropoda</taxon>
        <taxon>Coelurosauria</taxon>
        <taxon>Aves</taxon>
        <taxon>Neognathae</taxon>
        <taxon>Neoaves</taxon>
        <taxon>Telluraves</taxon>
        <taxon>Australaves</taxon>
        <taxon>Passeriformes</taxon>
        <taxon>Sylvioidea</taxon>
        <taxon>Sylviidae</taxon>
        <taxon>Acrocephalinae</taxon>
        <taxon>Sylvietta</taxon>
    </lineage>
</organism>
<dbReference type="Proteomes" id="UP000567822">
    <property type="component" value="Unassembled WGS sequence"/>
</dbReference>
<evidence type="ECO:0000256" key="1">
    <source>
        <dbReference type="ARBA" id="ARBA00000885"/>
    </source>
</evidence>
<dbReference type="PANTHER" id="PTHR45700">
    <property type="entry name" value="UBIQUITIN-PROTEIN LIGASE E3C"/>
    <property type="match status" value="1"/>
</dbReference>